<organism evidence="2 3">
    <name type="scientific">Aquimarina algicola</name>
    <dbReference type="NCBI Taxonomy" id="2589995"/>
    <lineage>
        <taxon>Bacteria</taxon>
        <taxon>Pseudomonadati</taxon>
        <taxon>Bacteroidota</taxon>
        <taxon>Flavobacteriia</taxon>
        <taxon>Flavobacteriales</taxon>
        <taxon>Flavobacteriaceae</taxon>
        <taxon>Aquimarina</taxon>
    </lineage>
</organism>
<name>A0A504JDG0_9FLAO</name>
<evidence type="ECO:0008006" key="4">
    <source>
        <dbReference type="Google" id="ProtNLM"/>
    </source>
</evidence>
<dbReference type="OrthoDB" id="1163466at2"/>
<reference evidence="2 3" key="1">
    <citation type="submission" date="2019-06" db="EMBL/GenBank/DDBJ databases">
        <authorList>
            <person name="Meng X."/>
        </authorList>
    </citation>
    <scope>NUCLEOTIDE SEQUENCE [LARGE SCALE GENOMIC DNA]</scope>
    <source>
        <strain evidence="2 3">M625</strain>
    </source>
</reference>
<dbReference type="RefSeq" id="WP_140589275.1">
    <property type="nucleotide sequence ID" value="NZ_VFWZ01000001.1"/>
</dbReference>
<dbReference type="EMBL" id="VFWZ01000001">
    <property type="protein sequence ID" value="TPN89066.1"/>
    <property type="molecule type" value="Genomic_DNA"/>
</dbReference>
<feature type="signal peptide" evidence="1">
    <location>
        <begin position="1"/>
        <end position="21"/>
    </location>
</feature>
<evidence type="ECO:0000256" key="1">
    <source>
        <dbReference type="SAM" id="SignalP"/>
    </source>
</evidence>
<feature type="chain" id="PRO_5021202742" description="DUF4360 domain-containing protein" evidence="1">
    <location>
        <begin position="22"/>
        <end position="190"/>
    </location>
</feature>
<accession>A0A504JDG0</accession>
<dbReference type="AlphaFoldDB" id="A0A504JDG0"/>
<comment type="caution">
    <text evidence="2">The sequence shown here is derived from an EMBL/GenBank/DDBJ whole genome shotgun (WGS) entry which is preliminary data.</text>
</comment>
<keyword evidence="1" id="KW-0732">Signal</keyword>
<evidence type="ECO:0000313" key="2">
    <source>
        <dbReference type="EMBL" id="TPN89066.1"/>
    </source>
</evidence>
<sequence length="190" mass="21129">MKNTKSFLVLFLFVFSFQFNSAQIRIGGGVSIGVQIGLPLPDVVVVSRRPVPSKRPVIVHRCNHTCHHTFGFIDNQNTPIGNYHYQVTNASLVASHQSEQERLIYNLDTGDILELIIATSNPNDFNYHFYNPNCNCEQVSNTILEVLFNGSPIAIQTGSLSLQPKPGGRLHSVLNLHSFDEGDFNGSIDF</sequence>
<keyword evidence="3" id="KW-1185">Reference proteome</keyword>
<evidence type="ECO:0000313" key="3">
    <source>
        <dbReference type="Proteomes" id="UP000315540"/>
    </source>
</evidence>
<proteinExistence type="predicted"/>
<dbReference type="Proteomes" id="UP000315540">
    <property type="component" value="Unassembled WGS sequence"/>
</dbReference>
<gene>
    <name evidence="2" type="ORF">FHK87_02270</name>
</gene>
<protein>
    <recommendedName>
        <fullName evidence="4">DUF4360 domain-containing protein</fullName>
    </recommendedName>
</protein>